<feature type="compositionally biased region" description="Basic residues" evidence="3">
    <location>
        <begin position="767"/>
        <end position="777"/>
    </location>
</feature>
<keyword evidence="7" id="KW-1185">Reference proteome</keyword>
<feature type="compositionally biased region" description="Polar residues" evidence="3">
    <location>
        <begin position="725"/>
        <end position="734"/>
    </location>
</feature>
<dbReference type="InterPro" id="IPR052799">
    <property type="entry name" value="Rho_GAP_Regulators"/>
</dbReference>
<evidence type="ECO:0000259" key="5">
    <source>
        <dbReference type="PROSITE" id="PS50238"/>
    </source>
</evidence>
<feature type="region of interest" description="Disordered" evidence="3">
    <location>
        <begin position="834"/>
        <end position="883"/>
    </location>
</feature>
<evidence type="ECO:0000259" key="4">
    <source>
        <dbReference type="PROSITE" id="PS50003"/>
    </source>
</evidence>
<dbReference type="CDD" id="cd00821">
    <property type="entry name" value="PH"/>
    <property type="match status" value="1"/>
</dbReference>
<keyword evidence="2" id="KW-0175">Coiled coil</keyword>
<evidence type="ECO:0000313" key="6">
    <source>
        <dbReference type="EMBL" id="GER46227.1"/>
    </source>
</evidence>
<dbReference type="Gene3D" id="2.30.29.30">
    <property type="entry name" value="Pleckstrin-homology domain (PH domain)/Phosphotyrosine-binding domain (PTB)"/>
    <property type="match status" value="1"/>
</dbReference>
<dbReference type="SUPFAM" id="SSF48350">
    <property type="entry name" value="GTPase activation domain, GAP"/>
    <property type="match status" value="1"/>
</dbReference>
<dbReference type="GO" id="GO:0005096">
    <property type="term" value="F:GTPase activator activity"/>
    <property type="evidence" value="ECO:0007669"/>
    <property type="project" value="UniProtKB-KW"/>
</dbReference>
<comment type="caution">
    <text evidence="6">The sequence shown here is derived from an EMBL/GenBank/DDBJ whole genome shotgun (WGS) entry which is preliminary data.</text>
</comment>
<proteinExistence type="predicted"/>
<evidence type="ECO:0000313" key="7">
    <source>
        <dbReference type="Proteomes" id="UP000325081"/>
    </source>
</evidence>
<feature type="compositionally biased region" description="Polar residues" evidence="3">
    <location>
        <begin position="752"/>
        <end position="766"/>
    </location>
</feature>
<dbReference type="Gene3D" id="1.10.555.10">
    <property type="entry name" value="Rho GTPase activation protein"/>
    <property type="match status" value="1"/>
</dbReference>
<dbReference type="InterPro" id="IPR001849">
    <property type="entry name" value="PH_domain"/>
</dbReference>
<evidence type="ECO:0000256" key="1">
    <source>
        <dbReference type="ARBA" id="ARBA00022468"/>
    </source>
</evidence>
<feature type="compositionally biased region" description="Low complexity" evidence="3">
    <location>
        <begin position="461"/>
        <end position="470"/>
    </location>
</feature>
<dbReference type="InterPro" id="IPR000198">
    <property type="entry name" value="RhoGAP_dom"/>
</dbReference>
<dbReference type="GO" id="GO:0007165">
    <property type="term" value="P:signal transduction"/>
    <property type="evidence" value="ECO:0007669"/>
    <property type="project" value="InterPro"/>
</dbReference>
<feature type="compositionally biased region" description="Basic and acidic residues" evidence="3">
    <location>
        <begin position="490"/>
        <end position="506"/>
    </location>
</feature>
<dbReference type="InterPro" id="IPR011993">
    <property type="entry name" value="PH-like_dom_sf"/>
</dbReference>
<feature type="compositionally biased region" description="Polar residues" evidence="3">
    <location>
        <begin position="434"/>
        <end position="451"/>
    </location>
</feature>
<reference evidence="7" key="1">
    <citation type="journal article" date="2019" name="Curr. Biol.">
        <title>Genome Sequence of Striga asiatica Provides Insight into the Evolution of Plant Parasitism.</title>
        <authorList>
            <person name="Yoshida S."/>
            <person name="Kim S."/>
            <person name="Wafula E.K."/>
            <person name="Tanskanen J."/>
            <person name="Kim Y.M."/>
            <person name="Honaas L."/>
            <person name="Yang Z."/>
            <person name="Spallek T."/>
            <person name="Conn C.E."/>
            <person name="Ichihashi Y."/>
            <person name="Cheong K."/>
            <person name="Cui S."/>
            <person name="Der J.P."/>
            <person name="Gundlach H."/>
            <person name="Jiao Y."/>
            <person name="Hori C."/>
            <person name="Ishida J.K."/>
            <person name="Kasahara H."/>
            <person name="Kiba T."/>
            <person name="Kim M.S."/>
            <person name="Koo N."/>
            <person name="Laohavisit A."/>
            <person name="Lee Y.H."/>
            <person name="Lumba S."/>
            <person name="McCourt P."/>
            <person name="Mortimer J.C."/>
            <person name="Mutuku J.M."/>
            <person name="Nomura T."/>
            <person name="Sasaki-Sekimoto Y."/>
            <person name="Seto Y."/>
            <person name="Wang Y."/>
            <person name="Wakatake T."/>
            <person name="Sakakibara H."/>
            <person name="Demura T."/>
            <person name="Yamaguchi S."/>
            <person name="Yoneyama K."/>
            <person name="Manabe R.I."/>
            <person name="Nelson D.C."/>
            <person name="Schulman A.H."/>
            <person name="Timko M.P."/>
            <person name="dePamphilis C.W."/>
            <person name="Choi D."/>
            <person name="Shirasu K."/>
        </authorList>
    </citation>
    <scope>NUCLEOTIDE SEQUENCE [LARGE SCALE GENOMIC DNA]</scope>
    <source>
        <strain evidence="7">cv. UVA1</strain>
    </source>
</reference>
<feature type="region of interest" description="Disordered" evidence="3">
    <location>
        <begin position="725"/>
        <end position="789"/>
    </location>
</feature>
<evidence type="ECO:0000256" key="3">
    <source>
        <dbReference type="SAM" id="MobiDB-lite"/>
    </source>
</evidence>
<dbReference type="OrthoDB" id="2157866at2759"/>
<feature type="region of interest" description="Disordered" evidence="3">
    <location>
        <begin position="396"/>
        <end position="536"/>
    </location>
</feature>
<dbReference type="SUPFAM" id="SSF50729">
    <property type="entry name" value="PH domain-like"/>
    <property type="match status" value="1"/>
</dbReference>
<feature type="compositionally biased region" description="Basic and acidic residues" evidence="3">
    <location>
        <begin position="735"/>
        <end position="751"/>
    </location>
</feature>
<dbReference type="InterPro" id="IPR025757">
    <property type="entry name" value="MIP1_Leuzipper"/>
</dbReference>
<organism evidence="6 7">
    <name type="scientific">Striga asiatica</name>
    <name type="common">Asiatic witchweed</name>
    <name type="synonym">Buchnera asiatica</name>
    <dbReference type="NCBI Taxonomy" id="4170"/>
    <lineage>
        <taxon>Eukaryota</taxon>
        <taxon>Viridiplantae</taxon>
        <taxon>Streptophyta</taxon>
        <taxon>Embryophyta</taxon>
        <taxon>Tracheophyta</taxon>
        <taxon>Spermatophyta</taxon>
        <taxon>Magnoliopsida</taxon>
        <taxon>eudicotyledons</taxon>
        <taxon>Gunneridae</taxon>
        <taxon>Pentapetalae</taxon>
        <taxon>asterids</taxon>
        <taxon>lamiids</taxon>
        <taxon>Lamiales</taxon>
        <taxon>Orobanchaceae</taxon>
        <taxon>Buchnereae</taxon>
        <taxon>Striga</taxon>
    </lineage>
</organism>
<dbReference type="Pfam" id="PF00169">
    <property type="entry name" value="PH"/>
    <property type="match status" value="1"/>
</dbReference>
<dbReference type="SMART" id="SM00233">
    <property type="entry name" value="PH"/>
    <property type="match status" value="1"/>
</dbReference>
<name>A0A5A7QP51_STRAF</name>
<keyword evidence="1" id="KW-0343">GTPase activation</keyword>
<feature type="domain" description="PH" evidence="4">
    <location>
        <begin position="36"/>
        <end position="143"/>
    </location>
</feature>
<accession>A0A5A7QP51</accession>
<feature type="region of interest" description="Disordered" evidence="3">
    <location>
        <begin position="1"/>
        <end position="33"/>
    </location>
</feature>
<protein>
    <submittedName>
        <fullName evidence="6">Rho GTPase-activating protein</fullName>
    </submittedName>
</protein>
<dbReference type="CDD" id="cd00159">
    <property type="entry name" value="RhoGAP"/>
    <property type="match status" value="1"/>
</dbReference>
<dbReference type="Pfam" id="PF14389">
    <property type="entry name" value="Lzipper-MIP1"/>
    <property type="match status" value="1"/>
</dbReference>
<feature type="coiled-coil region" evidence="2">
    <location>
        <begin position="790"/>
        <end position="817"/>
    </location>
</feature>
<dbReference type="PROSITE" id="PS50003">
    <property type="entry name" value="PH_DOMAIN"/>
    <property type="match status" value="1"/>
</dbReference>
<sequence length="883" mass="97737">MANVNADPDPSQVESGDDKNEPPPSPKGPAFHGGSKVYKSGPLFLSSKGIGWTSWKKRWFILTQTSLVFYRSDPNVVSQKLSEVNLTLGGIDLNSSGSVVVKEDKKLITVLFTDGRDGRAFTLKAETLEDLHEWKNALEKAISNAPNAALVMGQNGIFRNDQANGTDQSSEQSKDKQTAKSLVIGRPILLALEDIDGTPSFLEKALQFLEEHGVKTEGILRQAADVEDVERRIQEYEKGKTELSPNEDAHVIADCIKYVLRELPSSPVPASCCKALLEACRSERSMRINVVRSAILETFPEPNRCLLQRILRMMQKVASNKGVNRMSVSAVAACMAPLLLRPLLAGDCDLDQDFDVGGDNSLQLLQAAAAANHAQAIVITLLEEYDNIFGDHAVTHEPYTDSEESGSESEEITEDDDDDDDDSFDEDDATEDSNSYVDQDSDHQSTPSTTKTGDDKCSQKSPGSSGSNSPRVEDNAIEANKIWLPSPRHAALDKHDSPKAAEKNVSDSKMQSSPLEAEDQLSEEASVMQRPPNLSCGVRSVRRPAVWGRTPAKKNLSMESIELPSDDETEIQKLECIKADLQTRISIEAMENSRLLNSLQKQKHDLHEHRVALEKEVASLQEQLENEVELKAVLEAALKKSQIPFSNSPLVDEKMRAELEEISQAEANVVNLKKNVDDLEFQLNQQREQTSRMQHDNIGNQLNKNPIYQTLMKDKQTDGGVVVVSRTSESLSSNNKRDFYSDKSENERDSKQGSLSSNVETSTNRAGHTHSVSRKSSTKAEGSNSTTSALSKLTNRLNFLKERRTQIASELQNLDKARQPVINNLEQHNRQFVDEPKGQQPSDNYGFSHTLEELPSVEQGKSRSFLPGDNKAHSKFPPTTHSR</sequence>
<dbReference type="SMART" id="SM00324">
    <property type="entry name" value="RhoGAP"/>
    <property type="match status" value="1"/>
</dbReference>
<dbReference type="InterPro" id="IPR008936">
    <property type="entry name" value="Rho_GTPase_activation_prot"/>
</dbReference>
<dbReference type="PANTHER" id="PTHR46265">
    <property type="entry name" value="RHO GTPASE-ACTIVATING PROTEIN 7"/>
    <property type="match status" value="1"/>
</dbReference>
<dbReference type="AlphaFoldDB" id="A0A5A7QP51"/>
<evidence type="ECO:0000256" key="2">
    <source>
        <dbReference type="SAM" id="Coils"/>
    </source>
</evidence>
<dbReference type="Proteomes" id="UP000325081">
    <property type="component" value="Unassembled WGS sequence"/>
</dbReference>
<dbReference type="Pfam" id="PF00620">
    <property type="entry name" value="RhoGAP"/>
    <property type="match status" value="1"/>
</dbReference>
<feature type="domain" description="Rho-GAP" evidence="5">
    <location>
        <begin position="190"/>
        <end position="389"/>
    </location>
</feature>
<dbReference type="PROSITE" id="PS50238">
    <property type="entry name" value="RHOGAP"/>
    <property type="match status" value="1"/>
</dbReference>
<dbReference type="PANTHER" id="PTHR46265:SF2">
    <property type="entry name" value="RHO GTPASE-ACTIVATING PROTEIN 7"/>
    <property type="match status" value="1"/>
</dbReference>
<feature type="coiled-coil region" evidence="2">
    <location>
        <begin position="596"/>
        <end position="689"/>
    </location>
</feature>
<gene>
    <name evidence="6" type="ORF">STAS_23256</name>
</gene>
<feature type="compositionally biased region" description="Polar residues" evidence="3">
    <location>
        <begin position="779"/>
        <end position="789"/>
    </location>
</feature>
<dbReference type="EMBL" id="BKCP01007482">
    <property type="protein sequence ID" value="GER46227.1"/>
    <property type="molecule type" value="Genomic_DNA"/>
</dbReference>
<feature type="compositionally biased region" description="Acidic residues" evidence="3">
    <location>
        <begin position="400"/>
        <end position="431"/>
    </location>
</feature>